<name>A0ABU1UTW9_9GAMM</name>
<dbReference type="InterPro" id="IPR000731">
    <property type="entry name" value="SSD"/>
</dbReference>
<evidence type="ECO:0000313" key="9">
    <source>
        <dbReference type="Proteomes" id="UP001253595"/>
    </source>
</evidence>
<dbReference type="Proteomes" id="UP001253595">
    <property type="component" value="Unassembled WGS sequence"/>
</dbReference>
<feature type="transmembrane region" description="Helical" evidence="6">
    <location>
        <begin position="343"/>
        <end position="363"/>
    </location>
</feature>
<evidence type="ECO:0000313" key="8">
    <source>
        <dbReference type="EMBL" id="MDR7088617.1"/>
    </source>
</evidence>
<keyword evidence="2" id="KW-1003">Cell membrane</keyword>
<feature type="transmembrane region" description="Helical" evidence="6">
    <location>
        <begin position="712"/>
        <end position="731"/>
    </location>
</feature>
<dbReference type="PANTHER" id="PTHR33406">
    <property type="entry name" value="MEMBRANE PROTEIN MJ1562-RELATED"/>
    <property type="match status" value="1"/>
</dbReference>
<feature type="transmembrane region" description="Helical" evidence="6">
    <location>
        <begin position="240"/>
        <end position="263"/>
    </location>
</feature>
<dbReference type="PANTHER" id="PTHR33406:SF13">
    <property type="entry name" value="MEMBRANE PROTEIN YDFJ"/>
    <property type="match status" value="1"/>
</dbReference>
<feature type="transmembrane region" description="Helical" evidence="6">
    <location>
        <begin position="737"/>
        <end position="759"/>
    </location>
</feature>
<comment type="caution">
    <text evidence="8">The sequence shown here is derived from an EMBL/GenBank/DDBJ whole genome shotgun (WGS) entry which is preliminary data.</text>
</comment>
<dbReference type="RefSeq" id="WP_310068480.1">
    <property type="nucleotide sequence ID" value="NZ_JAVDVX010000001.1"/>
</dbReference>
<feature type="domain" description="SSD" evidence="7">
    <location>
        <begin position="239"/>
        <end position="365"/>
    </location>
</feature>
<dbReference type="Gene3D" id="1.20.1640.10">
    <property type="entry name" value="Multidrug efflux transporter AcrB transmembrane domain"/>
    <property type="match status" value="2"/>
</dbReference>
<evidence type="ECO:0000259" key="7">
    <source>
        <dbReference type="PROSITE" id="PS50156"/>
    </source>
</evidence>
<comment type="subcellular location">
    <subcellularLocation>
        <location evidence="1">Cell membrane</location>
        <topology evidence="1">Multi-pass membrane protein</topology>
    </subcellularLocation>
</comment>
<keyword evidence="3 6" id="KW-0812">Transmembrane</keyword>
<dbReference type="PROSITE" id="PS50156">
    <property type="entry name" value="SSD"/>
    <property type="match status" value="1"/>
</dbReference>
<evidence type="ECO:0000256" key="4">
    <source>
        <dbReference type="ARBA" id="ARBA00022989"/>
    </source>
</evidence>
<gene>
    <name evidence="8" type="ORF">J2X05_000620</name>
</gene>
<evidence type="ECO:0000256" key="3">
    <source>
        <dbReference type="ARBA" id="ARBA00022692"/>
    </source>
</evidence>
<evidence type="ECO:0000256" key="5">
    <source>
        <dbReference type="ARBA" id="ARBA00023136"/>
    </source>
</evidence>
<sequence>MRKHTLVEFATHHPRWVAAITLIITALFCTQFPRITLDTNPKNMLPPDSAVRVWNDEIEQTFRLYEDTIVVAVHNDEGVLNLKTLGKIHQVTEQILAIEGVAARDLVSFNTIDHISADSEGLDVAPLMSEAPTTTAALETLRAKLIGNPLFTDRIISEDETMAALYVPLEEGANGKQVADNIRAIIAAQESGDDFYVAGDPVVRDTFGADMFTMMGLFAPIAGMIMFIAILWMFSSLPLAMSMMAVAMVSILCSMGLLIGLGFPVHIMSSMAPVFLMAIATDSIHIFNEFYHRYRSGGNKQQAIHETLDAVSRPVRYTAFATAAGFAVLLFMEIIPVQVFGGVIVFGTLLLRLLSFTLIPALLMMMDEKKILAAVARENSKQQASTHWLIKLAGIGVNHPKKIIAVGAVMMGISVVGITQITINNNLVEWFTKNSEVRIADEKINQSLSGTASGYIVAIAPQAEGIKTPEAMQYLDGLQRHLESLPEVGKTFSIVDYVKRINRVLHEDDADFYVIPTDADTIAQYLFLFGMSAKQSDLDNVVDYPFQQANIWLQLKTWDAEAMRTVIRAVENYQQQNPIDLEFKPAGTAYFNVVWNDEVLWDMLKGFILALLVVFILLAFNFRSIRWALIGYIPLLFTIMMIYAVIGFTGKDFDMPISVLSCLSLGMAVDFSIHFISRLRQRMEETATTGETLADNLLWTAVRPGKGIMRNAILFAAAFSVMMFAPLTPYITVGAFILSMMLVSALTTLIYLPALILLFQRWLFVKKALPDTRSSASAVTSIGEGA</sequence>
<feature type="transmembrane region" description="Helical" evidence="6">
    <location>
        <begin position="655"/>
        <end position="676"/>
    </location>
</feature>
<evidence type="ECO:0000256" key="2">
    <source>
        <dbReference type="ARBA" id="ARBA00022475"/>
    </source>
</evidence>
<organism evidence="8 9">
    <name type="scientific">Cellvibrio fibrivorans</name>
    <dbReference type="NCBI Taxonomy" id="126350"/>
    <lineage>
        <taxon>Bacteria</taxon>
        <taxon>Pseudomonadati</taxon>
        <taxon>Pseudomonadota</taxon>
        <taxon>Gammaproteobacteria</taxon>
        <taxon>Cellvibrionales</taxon>
        <taxon>Cellvibrionaceae</taxon>
        <taxon>Cellvibrio</taxon>
    </lineage>
</organism>
<feature type="transmembrane region" description="Helical" evidence="6">
    <location>
        <begin position="603"/>
        <end position="622"/>
    </location>
</feature>
<feature type="transmembrane region" description="Helical" evidence="6">
    <location>
        <begin position="214"/>
        <end position="234"/>
    </location>
</feature>
<dbReference type="InterPro" id="IPR004869">
    <property type="entry name" value="MMPL_dom"/>
</dbReference>
<feature type="transmembrane region" description="Helical" evidence="6">
    <location>
        <begin position="629"/>
        <end position="649"/>
    </location>
</feature>
<reference evidence="8 9" key="1">
    <citation type="submission" date="2023-07" db="EMBL/GenBank/DDBJ databases">
        <title>Sorghum-associated microbial communities from plants grown in Nebraska, USA.</title>
        <authorList>
            <person name="Schachtman D."/>
        </authorList>
    </citation>
    <scope>NUCLEOTIDE SEQUENCE [LARGE SCALE GENOMIC DNA]</scope>
    <source>
        <strain evidence="8 9">BE190</strain>
    </source>
</reference>
<feature type="transmembrane region" description="Helical" evidence="6">
    <location>
        <begin position="16"/>
        <end position="37"/>
    </location>
</feature>
<keyword evidence="4 6" id="KW-1133">Transmembrane helix</keyword>
<proteinExistence type="predicted"/>
<dbReference type="Pfam" id="PF03176">
    <property type="entry name" value="MMPL"/>
    <property type="match status" value="2"/>
</dbReference>
<protein>
    <submittedName>
        <fullName evidence="8">RND superfamily exporter protein</fullName>
    </submittedName>
</protein>
<keyword evidence="9" id="KW-1185">Reference proteome</keyword>
<dbReference type="SUPFAM" id="SSF82866">
    <property type="entry name" value="Multidrug efflux transporter AcrB transmembrane domain"/>
    <property type="match status" value="2"/>
</dbReference>
<evidence type="ECO:0000256" key="6">
    <source>
        <dbReference type="SAM" id="Phobius"/>
    </source>
</evidence>
<accession>A0ABU1UTW9</accession>
<evidence type="ECO:0000256" key="1">
    <source>
        <dbReference type="ARBA" id="ARBA00004651"/>
    </source>
</evidence>
<keyword evidence="5 6" id="KW-0472">Membrane</keyword>
<dbReference type="InterPro" id="IPR050545">
    <property type="entry name" value="Mycobact_MmpL"/>
</dbReference>
<feature type="transmembrane region" description="Helical" evidence="6">
    <location>
        <begin position="403"/>
        <end position="423"/>
    </location>
</feature>
<dbReference type="EMBL" id="JAVDVX010000001">
    <property type="protein sequence ID" value="MDR7088617.1"/>
    <property type="molecule type" value="Genomic_DNA"/>
</dbReference>